<feature type="compositionally biased region" description="Polar residues" evidence="1">
    <location>
        <begin position="236"/>
        <end position="249"/>
    </location>
</feature>
<protein>
    <submittedName>
        <fullName evidence="2">Uncharacterized protein</fullName>
    </submittedName>
</protein>
<evidence type="ECO:0000313" key="2">
    <source>
        <dbReference type="EMBL" id="CAF9921551.1"/>
    </source>
</evidence>
<reference evidence="2" key="1">
    <citation type="submission" date="2021-03" db="EMBL/GenBank/DDBJ databases">
        <authorList>
            <person name="Tagirdzhanova G."/>
        </authorList>
    </citation>
    <scope>NUCLEOTIDE SEQUENCE</scope>
</reference>
<sequence length="431" mass="48402">MDKDNNANDLGDETPYTVRGPARAFRDEDSASYIKPIIKEIVRTQVCFPNIKLLVDKISILKVPSTTESSGLEAYCMYLTDREKTIQAVVKRRLHKWLTTFDVREGSYVVLKQYRLARGKRLLGEGDVFYLAISDFYSIGEEQRYNSSADQKNDSASAERCTPCPMDQVVASDDDGHDDVGTTRTERSRFGGNPAEAHRDIASSEDTLSTKVAMAEPRKRKRGAASLDLDPDLISLASNTQKLNDTPSAKMTRGRGHEHAHRRSSHDNLNSASTPNIPLSQKDSNEARSLPERVSSPLHLSTLASITGTNATRNRQVNILAMIERVSTSTVKPTTAPLKRDVRIIDPSTDRKVTLSVFVDPVNFVPKEYDIMLFCELTTHDFSGGNLNAYPKKCKGKEWYILNPYDIAECDMKSMEIFREHYQEFKAQAPR</sequence>
<feature type="compositionally biased region" description="Polar residues" evidence="1">
    <location>
        <begin position="267"/>
        <end position="282"/>
    </location>
</feature>
<proteinExistence type="predicted"/>
<dbReference type="EMBL" id="CAJPDT010000028">
    <property type="protein sequence ID" value="CAF9921551.1"/>
    <property type="molecule type" value="Genomic_DNA"/>
</dbReference>
<feature type="compositionally biased region" description="Basic and acidic residues" evidence="1">
    <location>
        <begin position="178"/>
        <end position="189"/>
    </location>
</feature>
<feature type="compositionally biased region" description="Basic residues" evidence="1">
    <location>
        <begin position="252"/>
        <end position="264"/>
    </location>
</feature>
<name>A0A8H3F8U6_9LECA</name>
<dbReference type="Proteomes" id="UP000664534">
    <property type="component" value="Unassembled WGS sequence"/>
</dbReference>
<dbReference type="AlphaFoldDB" id="A0A8H3F8U6"/>
<gene>
    <name evidence="2" type="ORF">IMSHALPRED_005202</name>
</gene>
<accession>A0A8H3F8U6</accession>
<organism evidence="2 3">
    <name type="scientific">Imshaugia aleurites</name>
    <dbReference type="NCBI Taxonomy" id="172621"/>
    <lineage>
        <taxon>Eukaryota</taxon>
        <taxon>Fungi</taxon>
        <taxon>Dikarya</taxon>
        <taxon>Ascomycota</taxon>
        <taxon>Pezizomycotina</taxon>
        <taxon>Lecanoromycetes</taxon>
        <taxon>OSLEUM clade</taxon>
        <taxon>Lecanoromycetidae</taxon>
        <taxon>Lecanorales</taxon>
        <taxon>Lecanorineae</taxon>
        <taxon>Parmeliaceae</taxon>
        <taxon>Imshaugia</taxon>
    </lineage>
</organism>
<dbReference type="OrthoDB" id="1918685at2759"/>
<keyword evidence="3" id="KW-1185">Reference proteome</keyword>
<comment type="caution">
    <text evidence="2">The sequence shown here is derived from an EMBL/GenBank/DDBJ whole genome shotgun (WGS) entry which is preliminary data.</text>
</comment>
<evidence type="ECO:0000256" key="1">
    <source>
        <dbReference type="SAM" id="MobiDB-lite"/>
    </source>
</evidence>
<feature type="region of interest" description="Disordered" evidence="1">
    <location>
        <begin position="148"/>
        <end position="295"/>
    </location>
</feature>
<evidence type="ECO:0000313" key="3">
    <source>
        <dbReference type="Proteomes" id="UP000664534"/>
    </source>
</evidence>